<name>A0AC35GSM1_9BILA</name>
<sequence length="236" mass="26639">MLPLRFGTPVFFTVPIPGQFFNTGPPLNARPLLQGFGNPAFRLPPQLRPQMPINIQQQQPRPSTPVKFRVTAPPKTTVFVGNISEEVETELLQKMCDECGIVNSFRRLQGANGKPQAFGFCEYNHPDGTRRALRLLNGFNFGGKPLLIKVEEKVMNQIHEYLNSLRQENGLPLLPLGTEFPISDEERDGDIIAKRRIIEMIEAVDKNLLREPDPLPPEEPKKEEKKVLSSSESEDD</sequence>
<evidence type="ECO:0000313" key="2">
    <source>
        <dbReference type="WBParaSite" id="PS1159_v2.g8178.t1"/>
    </source>
</evidence>
<evidence type="ECO:0000313" key="1">
    <source>
        <dbReference type="Proteomes" id="UP000887580"/>
    </source>
</evidence>
<reference evidence="2" key="1">
    <citation type="submission" date="2022-11" db="UniProtKB">
        <authorList>
            <consortium name="WormBaseParasite"/>
        </authorList>
    </citation>
    <scope>IDENTIFICATION</scope>
</reference>
<accession>A0AC35GSM1</accession>
<proteinExistence type="predicted"/>
<dbReference type="WBParaSite" id="PS1159_v2.g8178.t1">
    <property type="protein sequence ID" value="PS1159_v2.g8178.t1"/>
    <property type="gene ID" value="PS1159_v2.g8178"/>
</dbReference>
<organism evidence="1 2">
    <name type="scientific">Panagrolaimus sp. PS1159</name>
    <dbReference type="NCBI Taxonomy" id="55785"/>
    <lineage>
        <taxon>Eukaryota</taxon>
        <taxon>Metazoa</taxon>
        <taxon>Ecdysozoa</taxon>
        <taxon>Nematoda</taxon>
        <taxon>Chromadorea</taxon>
        <taxon>Rhabditida</taxon>
        <taxon>Tylenchina</taxon>
        <taxon>Panagrolaimomorpha</taxon>
        <taxon>Panagrolaimoidea</taxon>
        <taxon>Panagrolaimidae</taxon>
        <taxon>Panagrolaimus</taxon>
    </lineage>
</organism>
<protein>
    <submittedName>
        <fullName evidence="2">RRM domain-containing protein</fullName>
    </submittedName>
</protein>
<dbReference type="Proteomes" id="UP000887580">
    <property type="component" value="Unplaced"/>
</dbReference>